<organism evidence="1 2">
    <name type="scientific">Thermococcus chitonophagus</name>
    <dbReference type="NCBI Taxonomy" id="54262"/>
    <lineage>
        <taxon>Archaea</taxon>
        <taxon>Methanobacteriati</taxon>
        <taxon>Methanobacteriota</taxon>
        <taxon>Thermococci</taxon>
        <taxon>Thermococcales</taxon>
        <taxon>Thermococcaceae</taxon>
        <taxon>Thermococcus</taxon>
    </lineage>
</organism>
<dbReference type="AlphaFoldDB" id="A0A170SK79"/>
<reference evidence="2" key="1">
    <citation type="submission" date="2016-01" db="EMBL/GenBank/DDBJ databases">
        <authorList>
            <person name="Vorgias C.E."/>
        </authorList>
    </citation>
    <scope>NUCLEOTIDE SEQUENCE [LARGE SCALE GENOMIC DNA]</scope>
</reference>
<proteinExistence type="predicted"/>
<name>A0A170SK79_9EURY</name>
<protein>
    <submittedName>
        <fullName evidence="1">Uncharacterized protein</fullName>
    </submittedName>
</protein>
<gene>
    <name evidence="1" type="ORF">CHITON_1029</name>
</gene>
<dbReference type="EMBL" id="LN999010">
    <property type="protein sequence ID" value="CUX77808.1"/>
    <property type="molecule type" value="Genomic_DNA"/>
</dbReference>
<evidence type="ECO:0000313" key="1">
    <source>
        <dbReference type="EMBL" id="CUX77808.1"/>
    </source>
</evidence>
<dbReference type="Proteomes" id="UP000093069">
    <property type="component" value="Chromosome I"/>
</dbReference>
<dbReference type="KEGG" id="tch:CHITON_1029"/>
<evidence type="ECO:0000313" key="2">
    <source>
        <dbReference type="Proteomes" id="UP000093069"/>
    </source>
</evidence>
<sequence length="40" mass="4655">MKLEELQVPISSNKTKIELKDVHYVDKDEGLRWGCILLLV</sequence>
<accession>A0A170SK79</accession>